<evidence type="ECO:0000313" key="3">
    <source>
        <dbReference type="Proteomes" id="UP000479710"/>
    </source>
</evidence>
<proteinExistence type="predicted"/>
<name>A0A6G1D457_9ORYZ</name>
<dbReference type="EMBL" id="SPHZ02000007">
    <property type="protein sequence ID" value="KAF0906904.1"/>
    <property type="molecule type" value="Genomic_DNA"/>
</dbReference>
<accession>A0A6G1D457</accession>
<evidence type="ECO:0000313" key="2">
    <source>
        <dbReference type="EMBL" id="KAF0906904.1"/>
    </source>
</evidence>
<sequence length="291" mass="30889">MTSKLSETSKPSCELPAITLVAKESPASTPISLRADTTTKGDDVQRVPAGRETCGENHTPREAAGIAKLSPLSSFFPFSSFPKSAAVTLAADDVTLVSTQLPAAKLSDPFAVPRLRPPVGSPALSDAAVPCACAGAHTLSGPTWGWRRDKARHVLYVWRPSPPANPRAPPKTCPPPCSVGQGPVPSYRPAQQEKAFLCRTSSSSKSEPAKQLVELVSAEDARCLGLFAWSKNPSDLPQLINVEIPERSGARGPWREGTSSAPPNAPRKKPALTYPVILHVEEVIDPTPLNT</sequence>
<feature type="region of interest" description="Disordered" evidence="1">
    <location>
        <begin position="29"/>
        <end position="59"/>
    </location>
</feature>
<reference evidence="2 3" key="1">
    <citation type="submission" date="2019-11" db="EMBL/GenBank/DDBJ databases">
        <title>Whole genome sequence of Oryza granulata.</title>
        <authorList>
            <person name="Li W."/>
        </authorList>
    </citation>
    <scope>NUCLEOTIDE SEQUENCE [LARGE SCALE GENOMIC DNA]</scope>
    <source>
        <strain evidence="3">cv. Menghai</strain>
        <tissue evidence="2">Leaf</tissue>
    </source>
</reference>
<dbReference type="AlphaFoldDB" id="A0A6G1D457"/>
<organism evidence="2 3">
    <name type="scientific">Oryza meyeriana var. granulata</name>
    <dbReference type="NCBI Taxonomy" id="110450"/>
    <lineage>
        <taxon>Eukaryota</taxon>
        <taxon>Viridiplantae</taxon>
        <taxon>Streptophyta</taxon>
        <taxon>Embryophyta</taxon>
        <taxon>Tracheophyta</taxon>
        <taxon>Spermatophyta</taxon>
        <taxon>Magnoliopsida</taxon>
        <taxon>Liliopsida</taxon>
        <taxon>Poales</taxon>
        <taxon>Poaceae</taxon>
        <taxon>BOP clade</taxon>
        <taxon>Oryzoideae</taxon>
        <taxon>Oryzeae</taxon>
        <taxon>Oryzinae</taxon>
        <taxon>Oryza</taxon>
        <taxon>Oryza meyeriana</taxon>
    </lineage>
</organism>
<dbReference type="OrthoDB" id="682567at2759"/>
<feature type="region of interest" description="Disordered" evidence="1">
    <location>
        <begin position="247"/>
        <end position="270"/>
    </location>
</feature>
<gene>
    <name evidence="2" type="ORF">E2562_013290</name>
</gene>
<comment type="caution">
    <text evidence="2">The sequence shown here is derived from an EMBL/GenBank/DDBJ whole genome shotgun (WGS) entry which is preliminary data.</text>
</comment>
<evidence type="ECO:0000256" key="1">
    <source>
        <dbReference type="SAM" id="MobiDB-lite"/>
    </source>
</evidence>
<dbReference type="Proteomes" id="UP000479710">
    <property type="component" value="Unassembled WGS sequence"/>
</dbReference>
<protein>
    <submittedName>
        <fullName evidence="2">Uncharacterized protein</fullName>
    </submittedName>
</protein>
<keyword evidence="3" id="KW-1185">Reference proteome</keyword>